<dbReference type="InterPro" id="IPR003783">
    <property type="entry name" value="Regulatory_RecX"/>
</dbReference>
<feature type="domain" description="RecX first three-helical" evidence="9">
    <location>
        <begin position="98"/>
        <end position="137"/>
    </location>
</feature>
<dbReference type="PANTHER" id="PTHR33602">
    <property type="entry name" value="REGULATORY PROTEIN RECX FAMILY PROTEIN"/>
    <property type="match status" value="1"/>
</dbReference>
<reference evidence="10 11" key="1">
    <citation type="submission" date="2020-07" db="EMBL/GenBank/DDBJ databases">
        <authorList>
            <person name="Zhuang K."/>
            <person name="Ran Y."/>
        </authorList>
    </citation>
    <scope>NUCLEOTIDE SEQUENCE [LARGE SCALE GENOMIC DNA]</scope>
    <source>
        <strain evidence="10 11">WCH-YHL-001</strain>
    </source>
</reference>
<dbReference type="KEGG" id="nhu:H0264_30925"/>
<dbReference type="InterPro" id="IPR053925">
    <property type="entry name" value="RecX_HTH_3rd"/>
</dbReference>
<evidence type="ECO:0000259" key="7">
    <source>
        <dbReference type="Pfam" id="PF02631"/>
    </source>
</evidence>
<feature type="domain" description="RecX second three-helical" evidence="7">
    <location>
        <begin position="144"/>
        <end position="185"/>
    </location>
</feature>
<evidence type="ECO:0000313" key="10">
    <source>
        <dbReference type="EMBL" id="QLY34793.1"/>
    </source>
</evidence>
<evidence type="ECO:0000256" key="6">
    <source>
        <dbReference type="SAM" id="MobiDB-lite"/>
    </source>
</evidence>
<dbReference type="PANTHER" id="PTHR33602:SF1">
    <property type="entry name" value="REGULATORY PROTEIN RECX FAMILY PROTEIN"/>
    <property type="match status" value="1"/>
</dbReference>
<name>A0A7D6VGS4_9NOCA</name>
<dbReference type="Pfam" id="PF02631">
    <property type="entry name" value="RecX_HTH2"/>
    <property type="match status" value="1"/>
</dbReference>
<dbReference type="HAMAP" id="MF_01114">
    <property type="entry name" value="RecX"/>
    <property type="match status" value="1"/>
</dbReference>
<dbReference type="InterPro" id="IPR036388">
    <property type="entry name" value="WH-like_DNA-bd_sf"/>
</dbReference>
<keyword evidence="4 5" id="KW-0963">Cytoplasm</keyword>
<accession>A0A7D6VGS4</accession>
<dbReference type="GO" id="GO:0005737">
    <property type="term" value="C:cytoplasm"/>
    <property type="evidence" value="ECO:0007669"/>
    <property type="project" value="UniProtKB-SubCell"/>
</dbReference>
<evidence type="ECO:0000256" key="5">
    <source>
        <dbReference type="HAMAP-Rule" id="MF_01114"/>
    </source>
</evidence>
<proteinExistence type="inferred from homology"/>
<dbReference type="InterPro" id="IPR053924">
    <property type="entry name" value="RecX_HTH_2nd"/>
</dbReference>
<dbReference type="EMBL" id="CP059399">
    <property type="protein sequence ID" value="QLY34793.1"/>
    <property type="molecule type" value="Genomic_DNA"/>
</dbReference>
<evidence type="ECO:0000313" key="11">
    <source>
        <dbReference type="Proteomes" id="UP000515512"/>
    </source>
</evidence>
<dbReference type="InterPro" id="IPR053926">
    <property type="entry name" value="RecX_HTH_1st"/>
</dbReference>
<dbReference type="Pfam" id="PF21981">
    <property type="entry name" value="RecX_HTH3"/>
    <property type="match status" value="1"/>
</dbReference>
<comment type="similarity">
    <text evidence="2 5">Belongs to the RecX family.</text>
</comment>
<gene>
    <name evidence="5 10" type="primary">recX</name>
    <name evidence="10" type="ORF">H0264_30925</name>
</gene>
<comment type="function">
    <text evidence="5">Modulates RecA activity.</text>
</comment>
<evidence type="ECO:0000256" key="2">
    <source>
        <dbReference type="ARBA" id="ARBA00009695"/>
    </source>
</evidence>
<dbReference type="AlphaFoldDB" id="A0A7D6VGS4"/>
<evidence type="ECO:0000256" key="1">
    <source>
        <dbReference type="ARBA" id="ARBA00004496"/>
    </source>
</evidence>
<dbReference type="GO" id="GO:0006282">
    <property type="term" value="P:regulation of DNA repair"/>
    <property type="evidence" value="ECO:0007669"/>
    <property type="project" value="UniProtKB-UniRule"/>
</dbReference>
<dbReference type="NCBIfam" id="NF001064">
    <property type="entry name" value="PRK00117.5-4"/>
    <property type="match status" value="1"/>
</dbReference>
<evidence type="ECO:0000259" key="8">
    <source>
        <dbReference type="Pfam" id="PF21981"/>
    </source>
</evidence>
<dbReference type="Proteomes" id="UP000515512">
    <property type="component" value="Chromosome"/>
</dbReference>
<organism evidence="10 11">
    <name type="scientific">Nocardia huaxiensis</name>
    <dbReference type="NCBI Taxonomy" id="2755382"/>
    <lineage>
        <taxon>Bacteria</taxon>
        <taxon>Bacillati</taxon>
        <taxon>Actinomycetota</taxon>
        <taxon>Actinomycetes</taxon>
        <taxon>Mycobacteriales</taxon>
        <taxon>Nocardiaceae</taxon>
        <taxon>Nocardia</taxon>
    </lineage>
</organism>
<feature type="compositionally biased region" description="Basic and acidic residues" evidence="6">
    <location>
        <begin position="42"/>
        <end position="55"/>
    </location>
</feature>
<evidence type="ECO:0000256" key="4">
    <source>
        <dbReference type="ARBA" id="ARBA00022490"/>
    </source>
</evidence>
<sequence>MWGYRRASRSRSAASERDESTGGGFDAAADPEFPRARRSRYRRDGSETVDGRPDEAAGEPDSEERESRRRGRGRGRRGGSGADGSETGLPGGGTEQQAKEVCLRLLTDRARSRAELADKLAAKGYSPEIANRALDRLTEVGLIDDAAFAEQWVHSRHTFSGKGKKALAQELRRKGVAQEDAENALSAITADDEYERATELVRRKLRTVPRDLDREKTIRRLVGMLARRGYNPSTAYAVVKAELATDPSGSDTDNAW</sequence>
<evidence type="ECO:0000259" key="9">
    <source>
        <dbReference type="Pfam" id="PF21982"/>
    </source>
</evidence>
<feature type="domain" description="RecX third three-helical" evidence="8">
    <location>
        <begin position="191"/>
        <end position="239"/>
    </location>
</feature>
<feature type="region of interest" description="Disordered" evidence="6">
    <location>
        <begin position="1"/>
        <end position="100"/>
    </location>
</feature>
<dbReference type="Gene3D" id="1.10.10.10">
    <property type="entry name" value="Winged helix-like DNA-binding domain superfamily/Winged helix DNA-binding domain"/>
    <property type="match status" value="2"/>
</dbReference>
<feature type="compositionally biased region" description="Basic residues" evidence="6">
    <location>
        <begin position="68"/>
        <end position="77"/>
    </location>
</feature>
<dbReference type="Pfam" id="PF21982">
    <property type="entry name" value="RecX_HTH1"/>
    <property type="match status" value="1"/>
</dbReference>
<keyword evidence="11" id="KW-1185">Reference proteome</keyword>
<protein>
    <recommendedName>
        <fullName evidence="3 5">Regulatory protein RecX</fullName>
    </recommendedName>
</protein>
<comment type="subcellular location">
    <subcellularLocation>
        <location evidence="1 5">Cytoplasm</location>
    </subcellularLocation>
</comment>
<evidence type="ECO:0000256" key="3">
    <source>
        <dbReference type="ARBA" id="ARBA00018111"/>
    </source>
</evidence>